<feature type="compositionally biased region" description="Polar residues" evidence="1">
    <location>
        <begin position="1169"/>
        <end position="1192"/>
    </location>
</feature>
<feature type="transmembrane region" description="Helical" evidence="2">
    <location>
        <begin position="120"/>
        <end position="148"/>
    </location>
</feature>
<gene>
    <name evidence="3" type="ORF">BJ085DRAFT_37593</name>
</gene>
<keyword evidence="2" id="KW-0812">Transmembrane</keyword>
<feature type="compositionally biased region" description="Low complexity" evidence="1">
    <location>
        <begin position="620"/>
        <end position="631"/>
    </location>
</feature>
<evidence type="ECO:0000313" key="3">
    <source>
        <dbReference type="EMBL" id="RKP40209.1"/>
    </source>
</evidence>
<feature type="compositionally biased region" description="Polar residues" evidence="1">
    <location>
        <begin position="1288"/>
        <end position="1297"/>
    </location>
</feature>
<evidence type="ECO:0000256" key="2">
    <source>
        <dbReference type="SAM" id="Phobius"/>
    </source>
</evidence>
<protein>
    <submittedName>
        <fullName evidence="3">Uncharacterized protein</fullName>
    </submittedName>
</protein>
<keyword evidence="2" id="KW-0472">Membrane</keyword>
<proteinExistence type="predicted"/>
<feature type="transmembrane region" description="Helical" evidence="2">
    <location>
        <begin position="160"/>
        <end position="180"/>
    </location>
</feature>
<feature type="compositionally biased region" description="Low complexity" evidence="1">
    <location>
        <begin position="715"/>
        <end position="731"/>
    </location>
</feature>
<dbReference type="Proteomes" id="UP000268162">
    <property type="component" value="Unassembled WGS sequence"/>
</dbReference>
<feature type="transmembrane region" description="Helical" evidence="2">
    <location>
        <begin position="57"/>
        <end position="83"/>
    </location>
</feature>
<keyword evidence="2" id="KW-1133">Transmembrane helix</keyword>
<feature type="transmembrane region" description="Helical" evidence="2">
    <location>
        <begin position="15"/>
        <end position="36"/>
    </location>
</feature>
<reference evidence="4" key="1">
    <citation type="journal article" date="2018" name="Nat. Microbiol.">
        <title>Leveraging single-cell genomics to expand the fungal tree of life.</title>
        <authorList>
            <person name="Ahrendt S.R."/>
            <person name="Quandt C.A."/>
            <person name="Ciobanu D."/>
            <person name="Clum A."/>
            <person name="Salamov A."/>
            <person name="Andreopoulos B."/>
            <person name="Cheng J.F."/>
            <person name="Woyke T."/>
            <person name="Pelin A."/>
            <person name="Henrissat B."/>
            <person name="Reynolds N.K."/>
            <person name="Benny G.L."/>
            <person name="Smith M.E."/>
            <person name="James T.Y."/>
            <person name="Grigoriev I.V."/>
        </authorList>
    </citation>
    <scope>NUCLEOTIDE SEQUENCE [LARGE SCALE GENOMIC DNA]</scope>
    <source>
        <strain evidence="4">RSA 468</strain>
    </source>
</reference>
<feature type="transmembrane region" description="Helical" evidence="2">
    <location>
        <begin position="286"/>
        <end position="306"/>
    </location>
</feature>
<feature type="transmembrane region" description="Helical" evidence="2">
    <location>
        <begin position="192"/>
        <end position="212"/>
    </location>
</feature>
<feature type="compositionally biased region" description="Low complexity" evidence="1">
    <location>
        <begin position="641"/>
        <end position="652"/>
    </location>
</feature>
<feature type="region of interest" description="Disordered" evidence="1">
    <location>
        <begin position="993"/>
        <end position="1015"/>
    </location>
</feature>
<accession>A0A4V1J5T8</accession>
<feature type="compositionally biased region" description="Polar residues" evidence="1">
    <location>
        <begin position="1653"/>
        <end position="1689"/>
    </location>
</feature>
<feature type="region of interest" description="Disordered" evidence="1">
    <location>
        <begin position="453"/>
        <end position="475"/>
    </location>
</feature>
<keyword evidence="4" id="KW-1185">Reference proteome</keyword>
<sequence length="1689" mass="183202">MNLFASSLAATYDTFLQTLFLIHLLALLWSIARIRVAGERVRLDPLVMVQTRDMRTAITYAVLISQILLFSAACIAFAFTYLIPYPSDTPFSSRLAASDMLLQSVYTADFSSVGMWVSLLLYNVGMIIFLLAMFVFSSQWVYIINFTLGEEFLVPHRAGFVQYLVGLVFCFLSIVLTAWLSVHQSWAIARSVTRLIFAIQCLILTCYGMWAIRHLRRTLRIRRIQINSLTSVSAIIRMQQLEFMVEYAVYFVVFLGMYGICYLMVDIDTLSRAYNIGSSQFAGAGLTFLGWFSSAAMFPVLILVLFPRPYVTLLIMLTLLTDDSVGMDPAVHLLNNPEVSVSHLSTVLETIITNRARNHRESIGFSTFMRNSTIMPLDEMTRKQMLNESLSRIIDGVIPIETIRSMPSAPSRSNSSFFLGQRLRLSIRSGVSRISNASDWGLRSVGQLSPLYPTSTSTRVSTSTNPGASYPQIPPVPPLPLIQRAPGSLNKGEPASPYVVTLSRSFGSQLHRQADPLGGTVGFSNPLQTSTLPPIANSSPILMNPDEIEKVISDSATEAMRDLSKPTTRLRSLSNFMSPLALSLTELNAEMKRTNTQKSNGIKPNGAAPTPKKSLRGKTPPVSAPRSPSSANTSQMGPWPSRSASSSSNLSVYSRAGPSAQISANVPALPPNPAVVMPAPEPLSHGGRRKKNPNMAVFTHGRAGDTPGPRTAEGLLLTPTTRSSPLATSPPINASMLNQSNSVSIVVQSPQPPPKPSMASMITATTPSSLVVSVASRPSLDRLPTSTGTSQRSSILPSPAYGSTVAFDRMELPPLPSPVMVTSIVLPSPVDPVGPATPCAEQMDPPRSPAHPSLPRLCLSSVGCPENGETSPLVSPSPDDIDEALHPLLSPLGTFYPFPLDQLKPPCPTYSRGRTPIFSQTLLPEIQDHFTSPNLLSEDRVVRAECDRETESDLGLSPHDVVSAALPPQVIDSIIRPEVTRRRGTYSGRSPVWSRETLVTSPSKPRASREEGEDSDFDLQEETAAALSAFPHPPGTRVNARALENLGLRIPAPLVTTPTFPFNDSSSTIHGSRDMGLRLSSLECLRISSVANLPYYSRPRPKSQSLSEVVVTTGLNGDPVGGADLGAGVHMGGILPVRSSVQSQLHWTNPINQSRGSYSLRPISMSRSTTAVSDVSMGTSSHGSTNNDGSDNGHSRYLYPRSLPPLDSTWLNQLGIAQAISGEAFDPEPPRPVLRTSVYVRESRKPSFALDSLSNIHSFSSSDYSSPFGELNGGGGGEREAEGVTGGLRSSVSSLDRQPSRKRRLKFKGNLEHKVLRTVELAENFDYRLKFSTDPARKRQIQVLPPAELNPANPIRARAFSTAYVSPPLPIPMSTTSSGGSQIGSPRSHERPQSLVSPPPRSMGFSISRRQGSRLNVALSLEELFNTKAARQHHRDGQSHPLHSPNELSDDPGADLNVSGRIHRDLFASDSLVTTSSQSLSTSFTHSDSQISPIPSIRSSLSSCSLLGRHTSFGKIIRTINPGPGASADDADVEADIAAPHHPCTLNYLQDVGYSFAESHKSIQSVLNVSRHSSSAASRERSSSSLFFHPLLPFIPQRLSQPDPAFPPRFHGRSPSANALLAMTMAMPPPGSHTNVEGGGPADLKYGRPKTMFNPSTRRSRLAQSTRMSQPYSPDSHSTQPQYSRKSQH</sequence>
<feature type="region of interest" description="Disordered" evidence="1">
    <location>
        <begin position="1429"/>
        <end position="1457"/>
    </location>
</feature>
<feature type="region of interest" description="Disordered" evidence="1">
    <location>
        <begin position="1169"/>
        <end position="1197"/>
    </location>
</feature>
<feature type="region of interest" description="Disordered" evidence="1">
    <location>
        <begin position="594"/>
        <end position="652"/>
    </location>
</feature>
<organism evidence="3 4">
    <name type="scientific">Dimargaris cristalligena</name>
    <dbReference type="NCBI Taxonomy" id="215637"/>
    <lineage>
        <taxon>Eukaryota</taxon>
        <taxon>Fungi</taxon>
        <taxon>Fungi incertae sedis</taxon>
        <taxon>Zoopagomycota</taxon>
        <taxon>Kickxellomycotina</taxon>
        <taxon>Dimargaritomycetes</taxon>
        <taxon>Dimargaritales</taxon>
        <taxon>Dimargaritaceae</taxon>
        <taxon>Dimargaris</taxon>
    </lineage>
</organism>
<name>A0A4V1J5T8_9FUNG</name>
<feature type="region of interest" description="Disordered" evidence="1">
    <location>
        <begin position="1269"/>
        <end position="1301"/>
    </location>
</feature>
<feature type="region of interest" description="Disordered" evidence="1">
    <location>
        <begin position="1371"/>
        <end position="1407"/>
    </location>
</feature>
<feature type="region of interest" description="Disordered" evidence="1">
    <location>
        <begin position="676"/>
        <end position="735"/>
    </location>
</feature>
<evidence type="ECO:0000256" key="1">
    <source>
        <dbReference type="SAM" id="MobiDB-lite"/>
    </source>
</evidence>
<feature type="transmembrane region" description="Helical" evidence="2">
    <location>
        <begin position="247"/>
        <end position="265"/>
    </location>
</feature>
<feature type="region of interest" description="Disordered" evidence="1">
    <location>
        <begin position="1625"/>
        <end position="1689"/>
    </location>
</feature>
<dbReference type="EMBL" id="ML002219">
    <property type="protein sequence ID" value="RKP40209.1"/>
    <property type="molecule type" value="Genomic_DNA"/>
</dbReference>
<dbReference type="STRING" id="215637.A0A4V1J5T8"/>
<feature type="compositionally biased region" description="Low complexity" evidence="1">
    <location>
        <begin position="454"/>
        <end position="464"/>
    </location>
</feature>
<evidence type="ECO:0000313" key="4">
    <source>
        <dbReference type="Proteomes" id="UP000268162"/>
    </source>
</evidence>